<dbReference type="OrthoDB" id="434126at2759"/>
<dbReference type="PANTHER" id="PTHR14463:SF5">
    <property type="entry name" value="LIPASE MATURATION FACTOR 2"/>
    <property type="match status" value="1"/>
</dbReference>
<proteinExistence type="predicted"/>
<feature type="transmembrane region" description="Helical" evidence="1">
    <location>
        <begin position="12"/>
        <end position="30"/>
    </location>
</feature>
<evidence type="ECO:0000313" key="3">
    <source>
        <dbReference type="Proteomes" id="UP000054359"/>
    </source>
</evidence>
<feature type="non-terminal residue" evidence="2">
    <location>
        <position position="127"/>
    </location>
</feature>
<keyword evidence="1" id="KW-0812">Transmembrane</keyword>
<reference evidence="2 3" key="1">
    <citation type="submission" date="2013-11" db="EMBL/GenBank/DDBJ databases">
        <title>Genome sequencing of Stegodyphus mimosarum.</title>
        <authorList>
            <person name="Bechsgaard J."/>
        </authorList>
    </citation>
    <scope>NUCLEOTIDE SEQUENCE [LARGE SCALE GENOMIC DNA]</scope>
</reference>
<feature type="transmembrane region" description="Helical" evidence="1">
    <location>
        <begin position="76"/>
        <end position="96"/>
    </location>
</feature>
<keyword evidence="3" id="KW-1185">Reference proteome</keyword>
<dbReference type="STRING" id="407821.A0A087SZ66"/>
<dbReference type="EMBL" id="KK112634">
    <property type="protein sequence ID" value="KFM58155.1"/>
    <property type="molecule type" value="Genomic_DNA"/>
</dbReference>
<dbReference type="PANTHER" id="PTHR14463">
    <property type="entry name" value="LIPASE MATURATION FACTOR"/>
    <property type="match status" value="1"/>
</dbReference>
<name>A0A087SZ66_STEMI</name>
<dbReference type="AlphaFoldDB" id="A0A087SZ66"/>
<protein>
    <submittedName>
        <fullName evidence="2">Lipase maturation factor 2</fullName>
    </submittedName>
</protein>
<accession>A0A087SZ66</accession>
<dbReference type="GO" id="GO:0051604">
    <property type="term" value="P:protein maturation"/>
    <property type="evidence" value="ECO:0007669"/>
    <property type="project" value="InterPro"/>
</dbReference>
<feature type="transmembrane region" description="Helical" evidence="1">
    <location>
        <begin position="108"/>
        <end position="126"/>
    </location>
</feature>
<dbReference type="Proteomes" id="UP000054359">
    <property type="component" value="Unassembled WGS sequence"/>
</dbReference>
<sequence length="127" mass="14427">MKEIKLTRNFFLWCMSVIYLSAFSSLYVQIPGLFGDNGILPARAIISIEAGADVVHQKAKEIPTLLWLAPALGIDVPLMMDLIALLGIVVSFGCMVWGRMRDMTNFTLLWMLYFSLFQVGQTFLWFQ</sequence>
<gene>
    <name evidence="2" type="ORF">X975_10183</name>
</gene>
<evidence type="ECO:0000313" key="2">
    <source>
        <dbReference type="EMBL" id="KFM58155.1"/>
    </source>
</evidence>
<dbReference type="OMA" id="EPHIAME"/>
<dbReference type="InterPro" id="IPR009613">
    <property type="entry name" value="LMF"/>
</dbReference>
<organism evidence="2 3">
    <name type="scientific">Stegodyphus mimosarum</name>
    <name type="common">African social velvet spider</name>
    <dbReference type="NCBI Taxonomy" id="407821"/>
    <lineage>
        <taxon>Eukaryota</taxon>
        <taxon>Metazoa</taxon>
        <taxon>Ecdysozoa</taxon>
        <taxon>Arthropoda</taxon>
        <taxon>Chelicerata</taxon>
        <taxon>Arachnida</taxon>
        <taxon>Araneae</taxon>
        <taxon>Araneomorphae</taxon>
        <taxon>Entelegynae</taxon>
        <taxon>Eresoidea</taxon>
        <taxon>Eresidae</taxon>
        <taxon>Stegodyphus</taxon>
    </lineage>
</organism>
<evidence type="ECO:0000256" key="1">
    <source>
        <dbReference type="SAM" id="Phobius"/>
    </source>
</evidence>
<keyword evidence="1" id="KW-0472">Membrane</keyword>
<dbReference type="GO" id="GO:0005789">
    <property type="term" value="C:endoplasmic reticulum membrane"/>
    <property type="evidence" value="ECO:0007669"/>
    <property type="project" value="TreeGrafter"/>
</dbReference>
<keyword evidence="1" id="KW-1133">Transmembrane helix</keyword>